<proteinExistence type="inferred from homology"/>
<dbReference type="AlphaFoldDB" id="A0A328XPX3"/>
<dbReference type="GO" id="GO:0016702">
    <property type="term" value="F:oxidoreductase activity, acting on single donors with incorporation of molecular oxygen, incorporation of two atoms of oxygen"/>
    <property type="evidence" value="ECO:0007669"/>
    <property type="project" value="UniProtKB-ARBA"/>
</dbReference>
<evidence type="ECO:0000256" key="5">
    <source>
        <dbReference type="ARBA" id="ARBA00023002"/>
    </source>
</evidence>
<name>A0A328XPX3_9GAMM</name>
<dbReference type="Gene3D" id="3.40.830.10">
    <property type="entry name" value="LigB-like"/>
    <property type="match status" value="1"/>
</dbReference>
<dbReference type="CDD" id="cd07363">
    <property type="entry name" value="45_DOPA_Dioxygenase"/>
    <property type="match status" value="1"/>
</dbReference>
<comment type="similarity">
    <text evidence="2">Belongs to the DODA-type extradiol aromatic ring-opening dioxygenase family.</text>
</comment>
<evidence type="ECO:0000256" key="3">
    <source>
        <dbReference type="ARBA" id="ARBA00022723"/>
    </source>
</evidence>
<gene>
    <name evidence="7" type="ORF">BCL93_106167</name>
</gene>
<organism evidence="7 8">
    <name type="scientific">Onishia taeanensis</name>
    <dbReference type="NCBI Taxonomy" id="284577"/>
    <lineage>
        <taxon>Bacteria</taxon>
        <taxon>Pseudomonadati</taxon>
        <taxon>Pseudomonadota</taxon>
        <taxon>Gammaproteobacteria</taxon>
        <taxon>Oceanospirillales</taxon>
        <taxon>Halomonadaceae</taxon>
        <taxon>Onishia</taxon>
    </lineage>
</organism>
<evidence type="ECO:0000256" key="1">
    <source>
        <dbReference type="ARBA" id="ARBA00001947"/>
    </source>
</evidence>
<dbReference type="Proteomes" id="UP000249700">
    <property type="component" value="Unassembled WGS sequence"/>
</dbReference>
<evidence type="ECO:0000313" key="8">
    <source>
        <dbReference type="Proteomes" id="UP000249700"/>
    </source>
</evidence>
<evidence type="ECO:0000313" key="7">
    <source>
        <dbReference type="EMBL" id="RAR60961.1"/>
    </source>
</evidence>
<keyword evidence="4" id="KW-0862">Zinc</keyword>
<evidence type="ECO:0000256" key="4">
    <source>
        <dbReference type="ARBA" id="ARBA00022833"/>
    </source>
</evidence>
<dbReference type="RefSeq" id="WP_112055132.1">
    <property type="nucleotide sequence ID" value="NZ_QLSX01000006.1"/>
</dbReference>
<dbReference type="GO" id="GO:0008198">
    <property type="term" value="F:ferrous iron binding"/>
    <property type="evidence" value="ECO:0007669"/>
    <property type="project" value="InterPro"/>
</dbReference>
<keyword evidence="3" id="KW-0479">Metal-binding</keyword>
<evidence type="ECO:0000256" key="2">
    <source>
        <dbReference type="ARBA" id="ARBA00007581"/>
    </source>
</evidence>
<keyword evidence="5" id="KW-0560">Oxidoreductase</keyword>
<dbReference type="PANTHER" id="PTHR30096">
    <property type="entry name" value="4,5-DOPA DIOXYGENASE EXTRADIOL-LIKE PROTEIN"/>
    <property type="match status" value="1"/>
</dbReference>
<dbReference type="PANTHER" id="PTHR30096:SF0">
    <property type="entry name" value="4,5-DOPA DIOXYGENASE EXTRADIOL-LIKE PROTEIN"/>
    <property type="match status" value="1"/>
</dbReference>
<dbReference type="EMBL" id="QLSX01000006">
    <property type="protein sequence ID" value="RAR60961.1"/>
    <property type="molecule type" value="Genomic_DNA"/>
</dbReference>
<dbReference type="GO" id="GO:0008270">
    <property type="term" value="F:zinc ion binding"/>
    <property type="evidence" value="ECO:0007669"/>
    <property type="project" value="InterPro"/>
</dbReference>
<comment type="cofactor">
    <cofactor evidence="1">
        <name>Zn(2+)</name>
        <dbReference type="ChEBI" id="CHEBI:29105"/>
    </cofactor>
</comment>
<keyword evidence="7" id="KW-0223">Dioxygenase</keyword>
<dbReference type="OrthoDB" id="9790889at2"/>
<dbReference type="PIRSF" id="PIRSF006157">
    <property type="entry name" value="Doxgns_DODA"/>
    <property type="match status" value="1"/>
</dbReference>
<evidence type="ECO:0000259" key="6">
    <source>
        <dbReference type="Pfam" id="PF02900"/>
    </source>
</evidence>
<sequence length="274" mass="29396">MTLSASSTSLPAVFLPHGAGPCFFMDWQPAGLWDRMAAWLSGLTEALQVKPRAILVISAHWQAETFTVNAQASPSLYYDYYGFPDHTYRLSWPAAGDPELAAAVRERLTEAGLSSGQEHQRGLDHGVFIPLKLVFPEAEVPVVQLSLKEGLDPAEHLALGRALAPLREQGVLIIGSGMSYHNMARLRRGGAAVDPDSRAFDTWLGETVALPGAARSSRLQDWTSAPGARASHPEEEHLLPLFVVAGAGGDAPGKKVFEDEVMGSVQSAFVFGAP</sequence>
<protein>
    <submittedName>
        <fullName evidence="7">Aromatic ring-opening dioxygenase catalytic subunit (LigB family)</fullName>
    </submittedName>
</protein>
<comment type="caution">
    <text evidence="7">The sequence shown here is derived from an EMBL/GenBank/DDBJ whole genome shotgun (WGS) entry which is preliminary data.</text>
</comment>
<reference evidence="7 8" key="1">
    <citation type="submission" date="2018-06" db="EMBL/GenBank/DDBJ databases">
        <title>Comparative analysis of microorganisms from saline springs in Andes Mountain Range, Colombia.</title>
        <authorList>
            <person name="Rubin E."/>
        </authorList>
    </citation>
    <scope>NUCLEOTIDE SEQUENCE [LARGE SCALE GENOMIC DNA]</scope>
    <source>
        <strain evidence="7 8">USBA-857</strain>
    </source>
</reference>
<dbReference type="Pfam" id="PF02900">
    <property type="entry name" value="LigB"/>
    <property type="match status" value="1"/>
</dbReference>
<feature type="domain" description="Extradiol ring-cleavage dioxygenase class III enzyme subunit B" evidence="6">
    <location>
        <begin position="13"/>
        <end position="266"/>
    </location>
</feature>
<dbReference type="SUPFAM" id="SSF53213">
    <property type="entry name" value="LigB-like"/>
    <property type="match status" value="1"/>
</dbReference>
<dbReference type="InterPro" id="IPR004183">
    <property type="entry name" value="Xdiol_dOase_suB"/>
</dbReference>
<dbReference type="InterPro" id="IPR014436">
    <property type="entry name" value="Extradiol_dOase_DODA"/>
</dbReference>
<accession>A0A328XPX3</accession>